<evidence type="ECO:0000313" key="1">
    <source>
        <dbReference type="EMBL" id="KAD4384631.1"/>
    </source>
</evidence>
<evidence type="ECO:0000313" key="2">
    <source>
        <dbReference type="Proteomes" id="UP000326396"/>
    </source>
</evidence>
<comment type="caution">
    <text evidence="1">The sequence shown here is derived from an EMBL/GenBank/DDBJ whole genome shotgun (WGS) entry which is preliminary data.</text>
</comment>
<dbReference type="EMBL" id="SZYD01000013">
    <property type="protein sequence ID" value="KAD4384631.1"/>
    <property type="molecule type" value="Genomic_DNA"/>
</dbReference>
<protein>
    <submittedName>
        <fullName evidence="1">Uncharacterized protein</fullName>
    </submittedName>
</protein>
<proteinExistence type="predicted"/>
<reference evidence="1 2" key="1">
    <citation type="submission" date="2019-05" db="EMBL/GenBank/DDBJ databases">
        <title>Mikania micrantha, genome provides insights into the molecular mechanism of rapid growth.</title>
        <authorList>
            <person name="Liu B."/>
        </authorList>
    </citation>
    <scope>NUCLEOTIDE SEQUENCE [LARGE SCALE GENOMIC DNA]</scope>
    <source>
        <strain evidence="1">NLD-2019</strain>
        <tissue evidence="1">Leaf</tissue>
    </source>
</reference>
<accession>A0A5N6N5R6</accession>
<dbReference type="AlphaFoldDB" id="A0A5N6N5R6"/>
<name>A0A5N6N5R6_9ASTR</name>
<gene>
    <name evidence="1" type="ORF">E3N88_24799</name>
</gene>
<sequence length="113" mass="12220">MKIQQALGCKGNLLPIDITARAPPPPRHLLPHHVDQADRVTCILYIGAAGGGSCFGPGFLPYSILVPKGIFKFQNPPNKVNCLQCTEDPKGKDATLDHSIPCFIGILRFTKLS</sequence>
<dbReference type="Proteomes" id="UP000326396">
    <property type="component" value="Linkage Group LG3"/>
</dbReference>
<keyword evidence="2" id="KW-1185">Reference proteome</keyword>
<organism evidence="1 2">
    <name type="scientific">Mikania micrantha</name>
    <name type="common">bitter vine</name>
    <dbReference type="NCBI Taxonomy" id="192012"/>
    <lineage>
        <taxon>Eukaryota</taxon>
        <taxon>Viridiplantae</taxon>
        <taxon>Streptophyta</taxon>
        <taxon>Embryophyta</taxon>
        <taxon>Tracheophyta</taxon>
        <taxon>Spermatophyta</taxon>
        <taxon>Magnoliopsida</taxon>
        <taxon>eudicotyledons</taxon>
        <taxon>Gunneridae</taxon>
        <taxon>Pentapetalae</taxon>
        <taxon>asterids</taxon>
        <taxon>campanulids</taxon>
        <taxon>Asterales</taxon>
        <taxon>Asteraceae</taxon>
        <taxon>Asteroideae</taxon>
        <taxon>Heliantheae alliance</taxon>
        <taxon>Eupatorieae</taxon>
        <taxon>Mikania</taxon>
    </lineage>
</organism>